<gene>
    <name evidence="7" type="ORF">CYCCA115_LOCUS23464</name>
</gene>
<keyword evidence="8" id="KW-1185">Reference proteome</keyword>
<dbReference type="Proteomes" id="UP001295423">
    <property type="component" value="Unassembled WGS sequence"/>
</dbReference>
<reference evidence="7" key="1">
    <citation type="submission" date="2023-08" db="EMBL/GenBank/DDBJ databases">
        <authorList>
            <person name="Audoor S."/>
            <person name="Bilcke G."/>
        </authorList>
    </citation>
    <scope>NUCLEOTIDE SEQUENCE</scope>
</reference>
<dbReference type="PANTHER" id="PTHR13234">
    <property type="entry name" value="GAMMA-INTERFERON INDUCIBLE LYSOSOMAL THIOL REDUCTASE GILT"/>
    <property type="match status" value="1"/>
</dbReference>
<organism evidence="7 8">
    <name type="scientific">Cylindrotheca closterium</name>
    <dbReference type="NCBI Taxonomy" id="2856"/>
    <lineage>
        <taxon>Eukaryota</taxon>
        <taxon>Sar</taxon>
        <taxon>Stramenopiles</taxon>
        <taxon>Ochrophyta</taxon>
        <taxon>Bacillariophyta</taxon>
        <taxon>Bacillariophyceae</taxon>
        <taxon>Bacillariophycidae</taxon>
        <taxon>Bacillariales</taxon>
        <taxon>Bacillariaceae</taxon>
        <taxon>Cylindrotheca</taxon>
    </lineage>
</organism>
<dbReference type="Gene3D" id="3.40.30.10">
    <property type="entry name" value="Glutaredoxin"/>
    <property type="match status" value="1"/>
</dbReference>
<comment type="similarity">
    <text evidence="2">Belongs to the GILT family.</text>
</comment>
<dbReference type="EMBL" id="CAKOGP040002413">
    <property type="protein sequence ID" value="CAJ1968926.1"/>
    <property type="molecule type" value="Genomic_DNA"/>
</dbReference>
<evidence type="ECO:0000256" key="6">
    <source>
        <dbReference type="SAM" id="SignalP"/>
    </source>
</evidence>
<keyword evidence="5" id="KW-0325">Glycoprotein</keyword>
<keyword evidence="4 6" id="KW-0732">Signal</keyword>
<sequence>MWSQIQKIEENESIHSFLPLRSSKMTSFGTNWLLLALALLLLKLSDCATADEVSSEKPKVVVRFYGEAQCPFCRKFVTEVWQPIWEDLELRNYIDYDFVPWGNAYFATKQCGSGPYNSVERACWYKNCINEQSDGKKDCFDSEAVVYQHGQKEGDVDVYESCIKTLFGLDYAVEFTYCAEGPKMDNKSQDSKALMKECAGLVIPKVDFPAIDECFDLQGRKLEIHNARNTPEHPGVPYVLIEGAPIDDIAHTKETICKRLEEKALDPLPKACRSERQSFLRHFFSKIRGT</sequence>
<proteinExistence type="inferred from homology"/>
<dbReference type="GO" id="GO:0016671">
    <property type="term" value="F:oxidoreductase activity, acting on a sulfur group of donors, disulfide as acceptor"/>
    <property type="evidence" value="ECO:0007669"/>
    <property type="project" value="InterPro"/>
</dbReference>
<evidence type="ECO:0000256" key="5">
    <source>
        <dbReference type="ARBA" id="ARBA00023180"/>
    </source>
</evidence>
<dbReference type="AlphaFoldDB" id="A0AAD2JP54"/>
<dbReference type="Pfam" id="PF03227">
    <property type="entry name" value="GILT"/>
    <property type="match status" value="1"/>
</dbReference>
<accession>A0AAD2JP54</accession>
<evidence type="ECO:0000313" key="7">
    <source>
        <dbReference type="EMBL" id="CAJ1968926.1"/>
    </source>
</evidence>
<feature type="signal peptide" evidence="6">
    <location>
        <begin position="1"/>
        <end position="50"/>
    </location>
</feature>
<evidence type="ECO:0000313" key="8">
    <source>
        <dbReference type="Proteomes" id="UP001295423"/>
    </source>
</evidence>
<dbReference type="InterPro" id="IPR004911">
    <property type="entry name" value="Interferon-induced_GILT"/>
</dbReference>
<comment type="subcellular location">
    <subcellularLocation>
        <location evidence="1">Secreted</location>
    </subcellularLocation>
</comment>
<dbReference type="GO" id="GO:0005576">
    <property type="term" value="C:extracellular region"/>
    <property type="evidence" value="ECO:0007669"/>
    <property type="project" value="UniProtKB-SubCell"/>
</dbReference>
<evidence type="ECO:0008006" key="9">
    <source>
        <dbReference type="Google" id="ProtNLM"/>
    </source>
</evidence>
<comment type="caution">
    <text evidence="7">The sequence shown here is derived from an EMBL/GenBank/DDBJ whole genome shotgun (WGS) entry which is preliminary data.</text>
</comment>
<protein>
    <recommendedName>
        <fullName evidence="9">Gamma-interferon-inducible lysosomal thiol reductase</fullName>
    </recommendedName>
</protein>
<evidence type="ECO:0000256" key="2">
    <source>
        <dbReference type="ARBA" id="ARBA00005679"/>
    </source>
</evidence>
<evidence type="ECO:0000256" key="3">
    <source>
        <dbReference type="ARBA" id="ARBA00022525"/>
    </source>
</evidence>
<evidence type="ECO:0000256" key="4">
    <source>
        <dbReference type="ARBA" id="ARBA00022729"/>
    </source>
</evidence>
<evidence type="ECO:0000256" key="1">
    <source>
        <dbReference type="ARBA" id="ARBA00004613"/>
    </source>
</evidence>
<dbReference type="PANTHER" id="PTHR13234:SF8">
    <property type="entry name" value="GAMMA-INTERFERON-INDUCIBLE LYSOSOMAL THIOL REDUCTASE"/>
    <property type="match status" value="1"/>
</dbReference>
<keyword evidence="3" id="KW-0964">Secreted</keyword>
<name>A0AAD2JP54_9STRA</name>
<feature type="chain" id="PRO_5042269260" description="Gamma-interferon-inducible lysosomal thiol reductase" evidence="6">
    <location>
        <begin position="51"/>
        <end position="290"/>
    </location>
</feature>